<dbReference type="InterPro" id="IPR036942">
    <property type="entry name" value="Beta-barrel_TonB_sf"/>
</dbReference>
<comment type="caution">
    <text evidence="12">The sequence shown here is derived from an EMBL/GenBank/DDBJ whole genome shotgun (WGS) entry which is preliminary data.</text>
</comment>
<evidence type="ECO:0000313" key="13">
    <source>
        <dbReference type="Proteomes" id="UP000466586"/>
    </source>
</evidence>
<dbReference type="SUPFAM" id="SSF49464">
    <property type="entry name" value="Carboxypeptidase regulatory domain-like"/>
    <property type="match status" value="1"/>
</dbReference>
<keyword evidence="2 8" id="KW-0813">Transport</keyword>
<evidence type="ECO:0000256" key="4">
    <source>
        <dbReference type="ARBA" id="ARBA00022692"/>
    </source>
</evidence>
<evidence type="ECO:0000256" key="2">
    <source>
        <dbReference type="ARBA" id="ARBA00022448"/>
    </source>
</evidence>
<dbReference type="InterPro" id="IPR037066">
    <property type="entry name" value="Plug_dom_sf"/>
</dbReference>
<dbReference type="InterPro" id="IPR023996">
    <property type="entry name" value="TonB-dep_OMP_SusC/RagA"/>
</dbReference>
<dbReference type="AlphaFoldDB" id="A0A7K1YCR4"/>
<dbReference type="Pfam" id="PF13715">
    <property type="entry name" value="CarbopepD_reg_2"/>
    <property type="match status" value="1"/>
</dbReference>
<accession>A0A7K1YCR4</accession>
<sequence>MQNIGKAGTLSFPALRVITQNKTGKTLKMLVSLFLTSLIYSSAFSQTTRPLINSTLRGRVIDSRTKSPLGGVLVHIKGTTHEVATDDQGQFNFVTGQKFPYTLIVSLIGYKKEELVVSESTVEIQLEESVNLLNDVVIVGYGTQRKSDVTGSVSSVPRENLNQVSPSVDNLLRGAAPGVQVTQSSGQPGASASIRIRGGNSITGGNEPLYVIDGFPIYNDNGNTSTGAGSGAGTNALSTINPSDIESIDILKDASATAIYGSRGANGVVLITTKKGRRGSNSVSYQGYYGTQKLSDKIDLLNGSQWASLRNDILASTNQPASFTPDQIAAIGNGTDWQSAAFHTSPVQNHELSFAGGDDKSRFAVSGNYFSQDGIVKNTDFTRYAGRFNYERDFSDKFKFGINSTGSYSTSQGAATNSSSTSLSSPNAITNVIVTSPVISLYNADGTFNLNNPYMTTPGNPVYDLDLVTNQTNITRILGNAFGEYKFTRDFSAKVSVGADLIGAKQNYYAPSNSSNGYLLLGSAAVGSRQTNSWLNENTVNYNHSFNDKHTLSVLAGYTTQHSKSENVLAGSKNFVTDQTTYNNLQSGAQINTPSSGTYEWSLNSFLARINYSFLHRYNFTFSGRADGSSRFSKGNYWGYFPSVGLSWNAGDEKFIKNIDAISNLKIRFSVGSTGNQEIGYYQALAPLNAVTYNFASLTTGFAPASLSNPNLKWEKTLQYNAGIDLGLFDSRISLVADAYYKKTTDLLLNVPIPISSGFATSLQNVGSVENKGFELGINSDNLGKSQFTWKTSLVYSLNRNKVLSLGENVKSFFANINNSTVNLLQPVNIIVGQPLGTFWGYRTNGIFQLGDEMSKLPKIKASDTFGDRRYVDTNNDGAITAADKVSLGSVQPKFSGSLSNTFGYKNFDLLVFIQGSYGNEIYNAFKQQLEITNLVQNSTADIANRWTPTNPSNEIPRATNSPVAQMSNRYVEDGSYLRLKTLTLGYTFKNELISKIKAKQLRLFVTAQNLATWTKYTGYDPEVSSFEQSNTAQGIDYGAYPNYRTFLAGLNVSF</sequence>
<dbReference type="Pfam" id="PF00593">
    <property type="entry name" value="TonB_dep_Rec_b-barrel"/>
    <property type="match status" value="1"/>
</dbReference>
<keyword evidence="6 8" id="KW-0472">Membrane</keyword>
<dbReference type="InterPro" id="IPR000531">
    <property type="entry name" value="Beta-barrel_TonB"/>
</dbReference>
<evidence type="ECO:0000259" key="10">
    <source>
        <dbReference type="Pfam" id="PF00593"/>
    </source>
</evidence>
<dbReference type="PROSITE" id="PS52016">
    <property type="entry name" value="TONB_DEPENDENT_REC_3"/>
    <property type="match status" value="1"/>
</dbReference>
<dbReference type="NCBIfam" id="TIGR04056">
    <property type="entry name" value="OMP_RagA_SusC"/>
    <property type="match status" value="1"/>
</dbReference>
<evidence type="ECO:0000256" key="5">
    <source>
        <dbReference type="ARBA" id="ARBA00023077"/>
    </source>
</evidence>
<feature type="domain" description="TonB-dependent receptor plug" evidence="11">
    <location>
        <begin position="146"/>
        <end position="268"/>
    </location>
</feature>
<evidence type="ECO:0000313" key="12">
    <source>
        <dbReference type="EMBL" id="MXV51889.1"/>
    </source>
</evidence>
<gene>
    <name evidence="12" type="ORF">GS399_12965</name>
</gene>
<name>A0A7K1YCR4_9SPHI</name>
<dbReference type="InterPro" id="IPR008969">
    <property type="entry name" value="CarboxyPept-like_regulatory"/>
</dbReference>
<dbReference type="Pfam" id="PF07715">
    <property type="entry name" value="Plug"/>
    <property type="match status" value="1"/>
</dbReference>
<reference evidence="12 13" key="1">
    <citation type="submission" date="2019-11" db="EMBL/GenBank/DDBJ databases">
        <title>Pedobacter sp. HMF7647 Genome sequencing and assembly.</title>
        <authorList>
            <person name="Kang H."/>
            <person name="Kim H."/>
            <person name="Joh K."/>
        </authorList>
    </citation>
    <scope>NUCLEOTIDE SEQUENCE [LARGE SCALE GENOMIC DNA]</scope>
    <source>
        <strain evidence="12 13">HMF7647</strain>
    </source>
</reference>
<dbReference type="SUPFAM" id="SSF56935">
    <property type="entry name" value="Porins"/>
    <property type="match status" value="1"/>
</dbReference>
<dbReference type="NCBIfam" id="TIGR04057">
    <property type="entry name" value="SusC_RagA_signa"/>
    <property type="match status" value="1"/>
</dbReference>
<protein>
    <submittedName>
        <fullName evidence="12">SusC/RagA family TonB-linked outer membrane protein</fullName>
    </submittedName>
</protein>
<comment type="similarity">
    <text evidence="8 9">Belongs to the TonB-dependent receptor family.</text>
</comment>
<dbReference type="Gene3D" id="2.170.130.10">
    <property type="entry name" value="TonB-dependent receptor, plug domain"/>
    <property type="match status" value="1"/>
</dbReference>
<dbReference type="RefSeq" id="WP_160845059.1">
    <property type="nucleotide sequence ID" value="NZ_WVHT01000005.1"/>
</dbReference>
<dbReference type="InterPro" id="IPR012910">
    <property type="entry name" value="Plug_dom"/>
</dbReference>
<feature type="domain" description="TonB-dependent receptor-like beta-barrel" evidence="10">
    <location>
        <begin position="443"/>
        <end position="1011"/>
    </location>
</feature>
<dbReference type="Proteomes" id="UP000466586">
    <property type="component" value="Unassembled WGS sequence"/>
</dbReference>
<keyword evidence="7 8" id="KW-0998">Cell outer membrane</keyword>
<keyword evidence="4 8" id="KW-0812">Transmembrane</keyword>
<keyword evidence="5 9" id="KW-0798">TonB box</keyword>
<organism evidence="12 13">
    <name type="scientific">Hufsiella arboris</name>
    <dbReference type="NCBI Taxonomy" id="2695275"/>
    <lineage>
        <taxon>Bacteria</taxon>
        <taxon>Pseudomonadati</taxon>
        <taxon>Bacteroidota</taxon>
        <taxon>Sphingobacteriia</taxon>
        <taxon>Sphingobacteriales</taxon>
        <taxon>Sphingobacteriaceae</taxon>
        <taxon>Hufsiella</taxon>
    </lineage>
</organism>
<evidence type="ECO:0000256" key="1">
    <source>
        <dbReference type="ARBA" id="ARBA00004571"/>
    </source>
</evidence>
<dbReference type="EMBL" id="WVHT01000005">
    <property type="protein sequence ID" value="MXV51889.1"/>
    <property type="molecule type" value="Genomic_DNA"/>
</dbReference>
<keyword evidence="3 8" id="KW-1134">Transmembrane beta strand</keyword>
<dbReference type="InterPro" id="IPR023997">
    <property type="entry name" value="TonB-dep_OMP_SusC/RagA_CS"/>
</dbReference>
<evidence type="ECO:0000256" key="7">
    <source>
        <dbReference type="ARBA" id="ARBA00023237"/>
    </source>
</evidence>
<evidence type="ECO:0000256" key="3">
    <source>
        <dbReference type="ARBA" id="ARBA00022452"/>
    </source>
</evidence>
<proteinExistence type="inferred from homology"/>
<dbReference type="Gene3D" id="2.40.170.20">
    <property type="entry name" value="TonB-dependent receptor, beta-barrel domain"/>
    <property type="match status" value="1"/>
</dbReference>
<evidence type="ECO:0000256" key="8">
    <source>
        <dbReference type="PROSITE-ProRule" id="PRU01360"/>
    </source>
</evidence>
<dbReference type="GO" id="GO:0009279">
    <property type="term" value="C:cell outer membrane"/>
    <property type="evidence" value="ECO:0007669"/>
    <property type="project" value="UniProtKB-SubCell"/>
</dbReference>
<keyword evidence="13" id="KW-1185">Reference proteome</keyword>
<dbReference type="Gene3D" id="2.60.40.1120">
    <property type="entry name" value="Carboxypeptidase-like, regulatory domain"/>
    <property type="match status" value="1"/>
</dbReference>
<comment type="subcellular location">
    <subcellularLocation>
        <location evidence="1 8">Cell outer membrane</location>
        <topology evidence="1 8">Multi-pass membrane protein</topology>
    </subcellularLocation>
</comment>
<dbReference type="InterPro" id="IPR039426">
    <property type="entry name" value="TonB-dep_rcpt-like"/>
</dbReference>
<evidence type="ECO:0000256" key="6">
    <source>
        <dbReference type="ARBA" id="ARBA00023136"/>
    </source>
</evidence>
<evidence type="ECO:0000259" key="11">
    <source>
        <dbReference type="Pfam" id="PF07715"/>
    </source>
</evidence>
<evidence type="ECO:0000256" key="9">
    <source>
        <dbReference type="RuleBase" id="RU003357"/>
    </source>
</evidence>